<evidence type="ECO:0000313" key="4">
    <source>
        <dbReference type="Proteomes" id="UP000264294"/>
    </source>
</evidence>
<evidence type="ECO:0000259" key="2">
    <source>
        <dbReference type="PROSITE" id="PS51084"/>
    </source>
</evidence>
<dbReference type="InterPro" id="IPR036265">
    <property type="entry name" value="HIT-like_sf"/>
</dbReference>
<evidence type="ECO:0000256" key="1">
    <source>
        <dbReference type="PROSITE-ProRule" id="PRU00464"/>
    </source>
</evidence>
<keyword evidence="4" id="KW-1185">Reference proteome</keyword>
<dbReference type="RefSeq" id="WP_042983920.1">
    <property type="nucleotide sequence ID" value="NZ_JMQC01000008.1"/>
</dbReference>
<dbReference type="PANTHER" id="PTHR46648">
    <property type="entry name" value="HIT FAMILY PROTEIN 1"/>
    <property type="match status" value="1"/>
</dbReference>
<dbReference type="Proteomes" id="UP000264294">
    <property type="component" value="Unassembled WGS sequence"/>
</dbReference>
<dbReference type="PROSITE" id="PS51084">
    <property type="entry name" value="HIT_2"/>
    <property type="match status" value="1"/>
</dbReference>
<protein>
    <submittedName>
        <fullName evidence="3">HIT family protein</fullName>
    </submittedName>
</protein>
<comment type="caution">
    <text evidence="1">Lacks conserved residue(s) required for the propagation of feature annotation.</text>
</comment>
<dbReference type="InterPro" id="IPR001310">
    <property type="entry name" value="Histidine_triad_HIT"/>
</dbReference>
<dbReference type="SUPFAM" id="SSF54197">
    <property type="entry name" value="HIT-like"/>
    <property type="match status" value="1"/>
</dbReference>
<dbReference type="InterPro" id="IPR011146">
    <property type="entry name" value="HIT-like"/>
</dbReference>
<gene>
    <name evidence="3" type="ORF">D0U04_20485</name>
</gene>
<dbReference type="Gene3D" id="3.30.428.10">
    <property type="entry name" value="HIT-like"/>
    <property type="match status" value="1"/>
</dbReference>
<reference evidence="3 4" key="1">
    <citation type="submission" date="2018-08" db="EMBL/GenBank/DDBJ databases">
        <title>Bacillus clarus sp. nov. strain PS00077A.</title>
        <authorList>
            <person name="Mendez Acevedo M."/>
            <person name="Carroll L."/>
            <person name="Mukherjee M."/>
            <person name="Wiedmann M."/>
            <person name="Kovac J."/>
        </authorList>
    </citation>
    <scope>NUCLEOTIDE SEQUENCE [LARGE SCALE GENOMIC DNA]</scope>
    <source>
        <strain evidence="3 4">PS00077A</strain>
    </source>
</reference>
<evidence type="ECO:0000313" key="3">
    <source>
        <dbReference type="EMBL" id="RFT64968.1"/>
    </source>
</evidence>
<dbReference type="EMBL" id="QVOD01000030">
    <property type="protein sequence ID" value="RFT64968.1"/>
    <property type="molecule type" value="Genomic_DNA"/>
</dbReference>
<feature type="domain" description="HIT" evidence="2">
    <location>
        <begin position="51"/>
        <end position="121"/>
    </location>
</feature>
<name>A0ABX9KRC9_9BACI</name>
<dbReference type="Pfam" id="PF01230">
    <property type="entry name" value="HIT"/>
    <property type="match status" value="1"/>
</dbReference>
<dbReference type="PANTHER" id="PTHR46648:SF1">
    <property type="entry name" value="ADENOSINE 5'-MONOPHOSPHORAMIDASE HNT1"/>
    <property type="match status" value="1"/>
</dbReference>
<sequence>MDMSIHNQNEDNCFICQKHKGNIAVPGGAIYEDELVYVGHVRWEEEKTYLGYVMIDIKRHVPGLVELTEEEAKAFGLITSRVSKALKECEDAEHIYTFVSGNGVPHMRMHIIPRYPNTPKEFWSPTKIASWKGAPYGNGEQIEKLCERIRKYMVNEYAYNKSYTIFMGWK</sequence>
<proteinExistence type="predicted"/>
<accession>A0ABX9KRC9</accession>
<comment type="caution">
    <text evidence="3">The sequence shown here is derived from an EMBL/GenBank/DDBJ whole genome shotgun (WGS) entry which is preliminary data.</text>
</comment>
<organism evidence="3 4">
    <name type="scientific">Bacillus clarus</name>
    <dbReference type="NCBI Taxonomy" id="2338372"/>
    <lineage>
        <taxon>Bacteria</taxon>
        <taxon>Bacillati</taxon>
        <taxon>Bacillota</taxon>
        <taxon>Bacilli</taxon>
        <taxon>Bacillales</taxon>
        <taxon>Bacillaceae</taxon>
        <taxon>Bacillus</taxon>
        <taxon>Bacillus cereus group</taxon>
    </lineage>
</organism>